<dbReference type="InterPro" id="IPR032675">
    <property type="entry name" value="LRR_dom_sf"/>
</dbReference>
<proteinExistence type="predicted"/>
<evidence type="ECO:0000256" key="3">
    <source>
        <dbReference type="SAM" id="MobiDB-lite"/>
    </source>
</evidence>
<evidence type="ECO:0000256" key="2">
    <source>
        <dbReference type="SAM" id="Coils"/>
    </source>
</evidence>
<dbReference type="EnsemblMetazoa" id="XM_020000503.1">
    <property type="protein sequence ID" value="XP_019856062.1"/>
    <property type="gene ID" value="LOC109584684"/>
</dbReference>
<dbReference type="Gene3D" id="3.80.10.10">
    <property type="entry name" value="Ribonuclease Inhibitor"/>
    <property type="match status" value="1"/>
</dbReference>
<dbReference type="KEGG" id="aqu:109584684"/>
<dbReference type="GO" id="GO:0007165">
    <property type="term" value="P:signal transduction"/>
    <property type="evidence" value="ECO:0007669"/>
    <property type="project" value="InterPro"/>
</dbReference>
<feature type="coiled-coil region" evidence="2">
    <location>
        <begin position="316"/>
        <end position="386"/>
    </location>
</feature>
<dbReference type="InterPro" id="IPR000488">
    <property type="entry name" value="Death_dom"/>
</dbReference>
<organism evidence="5">
    <name type="scientific">Amphimedon queenslandica</name>
    <name type="common">Sponge</name>
    <dbReference type="NCBI Taxonomy" id="400682"/>
    <lineage>
        <taxon>Eukaryota</taxon>
        <taxon>Metazoa</taxon>
        <taxon>Porifera</taxon>
        <taxon>Demospongiae</taxon>
        <taxon>Heteroscleromorpha</taxon>
        <taxon>Haplosclerida</taxon>
        <taxon>Niphatidae</taxon>
        <taxon>Amphimedon</taxon>
    </lineage>
</organism>
<dbReference type="InterPro" id="IPR011029">
    <property type="entry name" value="DEATH-like_dom_sf"/>
</dbReference>
<evidence type="ECO:0000256" key="1">
    <source>
        <dbReference type="ARBA" id="ARBA00022737"/>
    </source>
</evidence>
<feature type="compositionally biased region" description="Acidic residues" evidence="3">
    <location>
        <begin position="393"/>
        <end position="406"/>
    </location>
</feature>
<evidence type="ECO:0000313" key="5">
    <source>
        <dbReference type="EnsemblMetazoa" id="Aqu2.1.22826_001"/>
    </source>
</evidence>
<reference evidence="5" key="2">
    <citation type="submission" date="2017-05" db="UniProtKB">
        <authorList>
            <consortium name="EnsemblMetazoa"/>
        </authorList>
    </citation>
    <scope>IDENTIFICATION</scope>
</reference>
<dbReference type="InParanoid" id="A0A1X7U5T7"/>
<dbReference type="PANTHER" id="PTHR24111">
    <property type="entry name" value="LEUCINE-RICH REPEAT-CONTAINING PROTEIN 34"/>
    <property type="match status" value="1"/>
</dbReference>
<name>A0A1X7U5T7_AMPQE</name>
<feature type="region of interest" description="Disordered" evidence="3">
    <location>
        <begin position="387"/>
        <end position="418"/>
    </location>
</feature>
<dbReference type="Proteomes" id="UP000007879">
    <property type="component" value="Unassembled WGS sequence"/>
</dbReference>
<keyword evidence="2" id="KW-0175">Coiled coil</keyword>
<dbReference type="SMART" id="SM00368">
    <property type="entry name" value="LRR_RI"/>
    <property type="match status" value="3"/>
</dbReference>
<keyword evidence="6" id="KW-1185">Reference proteome</keyword>
<gene>
    <name evidence="5" type="primary">109584684</name>
</gene>
<dbReference type="EnsemblMetazoa" id="Aqu2.1.22826_001">
    <property type="protein sequence ID" value="Aqu2.1.22826_001"/>
    <property type="gene ID" value="Aqu2.1.22826"/>
</dbReference>
<dbReference type="InterPro" id="IPR052201">
    <property type="entry name" value="LRR-containing_regulator"/>
</dbReference>
<dbReference type="SUPFAM" id="SSF52047">
    <property type="entry name" value="RNI-like"/>
    <property type="match status" value="1"/>
</dbReference>
<dbReference type="AlphaFoldDB" id="A0A1X7U5T7"/>
<keyword evidence="1" id="KW-0677">Repeat</keyword>
<dbReference type="CDD" id="cd01670">
    <property type="entry name" value="Death"/>
    <property type="match status" value="1"/>
</dbReference>
<accession>A0A1X7U5T7</accession>
<evidence type="ECO:0000259" key="4">
    <source>
        <dbReference type="PROSITE" id="PS50017"/>
    </source>
</evidence>
<sequence length="619" mass="69572">MATQHKEISFNAFLSSTPTIKELTEHVNVSTNWCTLGTMLDLDQRQLQDINGKAIPSTQKMIEMFNLWLTTTPTASRRQVLEALRKSVVGENALAYEYEKHLRELHETTYVPPSSEAVSILQRNIQSLNEALVSPVQVSQLLYCKRCISEATLDEMERIDQRRSLDDKKTTLLTAIQETVSSDYRKLKDIATVLSDVAQTRDIGNEMMTEYEEKIPQDDDSTVVQPQVGVVISNEDCASDILRNSYSALSQSITQPVRMAELLHGEVISDETLSCVMSTRGSVSDSRAVLLKAVRDAVHSNYKHLELFVAVLQKDLKESQCINVQKEEVIDELKEKISSLKEKQTINKESIIKDTEKGLESFKELSENRQETKQKLENNSNSLVKEIPKDSDIFTDESSNIDDSSDTDTSSLDSDAPSAKVQVVRKQYSMRLTSPSLDQCEKLIGKLKDTNKSVILIHSSSDSTQFLIPIILERGTISQLNIYSSLLTRGDILSFSSQLSTDKSLTTLVLNIGSISDDGVIALAESLLYNKALKNLYLNDNPGITSNSAHSLAELLLINKTLKYLYLHRTNFNTDGVMMLMESLVTNDTLVKLWLDKQHEKTCFASPHYKDIESILYFL</sequence>
<reference evidence="6" key="1">
    <citation type="journal article" date="2010" name="Nature">
        <title>The Amphimedon queenslandica genome and the evolution of animal complexity.</title>
        <authorList>
            <person name="Srivastava M."/>
            <person name="Simakov O."/>
            <person name="Chapman J."/>
            <person name="Fahey B."/>
            <person name="Gauthier M.E."/>
            <person name="Mitros T."/>
            <person name="Richards G.S."/>
            <person name="Conaco C."/>
            <person name="Dacre M."/>
            <person name="Hellsten U."/>
            <person name="Larroux C."/>
            <person name="Putnam N.H."/>
            <person name="Stanke M."/>
            <person name="Adamska M."/>
            <person name="Darling A."/>
            <person name="Degnan S.M."/>
            <person name="Oakley T.H."/>
            <person name="Plachetzki D.C."/>
            <person name="Zhai Y."/>
            <person name="Adamski M."/>
            <person name="Calcino A."/>
            <person name="Cummins S.F."/>
            <person name="Goodstein D.M."/>
            <person name="Harris C."/>
            <person name="Jackson D.J."/>
            <person name="Leys S.P."/>
            <person name="Shu S."/>
            <person name="Woodcroft B.J."/>
            <person name="Vervoort M."/>
            <person name="Kosik K.S."/>
            <person name="Manning G."/>
            <person name="Degnan B.M."/>
            <person name="Rokhsar D.S."/>
        </authorList>
    </citation>
    <scope>NUCLEOTIDE SEQUENCE [LARGE SCALE GENOMIC DNA]</scope>
</reference>
<feature type="domain" description="Death" evidence="4">
    <location>
        <begin position="32"/>
        <end position="86"/>
    </location>
</feature>
<dbReference type="PROSITE" id="PS50017">
    <property type="entry name" value="DEATH_DOMAIN"/>
    <property type="match status" value="1"/>
</dbReference>
<evidence type="ECO:0000313" key="6">
    <source>
        <dbReference type="Proteomes" id="UP000007879"/>
    </source>
</evidence>
<dbReference type="OrthoDB" id="196566at2759"/>
<dbReference type="Gene3D" id="1.10.533.10">
    <property type="entry name" value="Death Domain, Fas"/>
    <property type="match status" value="1"/>
</dbReference>
<dbReference type="PANTHER" id="PTHR24111:SF0">
    <property type="entry name" value="LEUCINE-RICH REPEAT-CONTAINING PROTEIN"/>
    <property type="match status" value="1"/>
</dbReference>
<protein>
    <recommendedName>
        <fullName evidence="4">Death domain-containing protein</fullName>
    </recommendedName>
</protein>